<evidence type="ECO:0000256" key="2">
    <source>
        <dbReference type="ARBA" id="ARBA00022723"/>
    </source>
</evidence>
<keyword evidence="4" id="KW-0862">Zinc</keyword>
<dbReference type="PANTHER" id="PTHR11271:SF48">
    <property type="entry name" value="AMIDOHYDROLASE-RELATED DOMAIN-CONTAINING PROTEIN"/>
    <property type="match status" value="1"/>
</dbReference>
<dbReference type="EC" id="3.5.3.13" evidence="7"/>
<feature type="domain" description="Formimidoylglutamate deiminase N-terminal" evidence="6">
    <location>
        <begin position="1"/>
        <end position="36"/>
    </location>
</feature>
<dbReference type="EMBL" id="JAEKJW010000003">
    <property type="protein sequence ID" value="MBN8198323.1"/>
    <property type="molecule type" value="Genomic_DNA"/>
</dbReference>
<evidence type="ECO:0000313" key="7">
    <source>
        <dbReference type="EMBL" id="MBN8198323.1"/>
    </source>
</evidence>
<dbReference type="SUPFAM" id="SSF51556">
    <property type="entry name" value="Metallo-dependent hydrolases"/>
    <property type="match status" value="1"/>
</dbReference>
<comment type="cofactor">
    <cofactor evidence="1">
        <name>Zn(2+)</name>
        <dbReference type="ChEBI" id="CHEBI:29105"/>
    </cofactor>
</comment>
<evidence type="ECO:0000256" key="4">
    <source>
        <dbReference type="ARBA" id="ARBA00022833"/>
    </source>
</evidence>
<dbReference type="RefSeq" id="WP_206928190.1">
    <property type="nucleotide sequence ID" value="NZ_JAEKJW010000003.1"/>
</dbReference>
<dbReference type="NCBIfam" id="TIGR02022">
    <property type="entry name" value="hutF"/>
    <property type="match status" value="1"/>
</dbReference>
<dbReference type="GO" id="GO:0050416">
    <property type="term" value="F:formimidoylglutamate deiminase activity"/>
    <property type="evidence" value="ECO:0007669"/>
    <property type="project" value="UniProtKB-EC"/>
</dbReference>
<feature type="domain" description="Amidohydrolase-related" evidence="5">
    <location>
        <begin position="49"/>
        <end position="430"/>
    </location>
</feature>
<evidence type="ECO:0000259" key="5">
    <source>
        <dbReference type="Pfam" id="PF01979"/>
    </source>
</evidence>
<dbReference type="AlphaFoldDB" id="A0A8I1SKV3"/>
<accession>A0A8I1SKV3</accession>
<evidence type="ECO:0000256" key="3">
    <source>
        <dbReference type="ARBA" id="ARBA00022801"/>
    </source>
</evidence>
<comment type="caution">
    <text evidence="7">The sequence shown here is derived from an EMBL/GenBank/DDBJ whole genome shotgun (WGS) entry which is preliminary data.</text>
</comment>
<sequence length="458" mass="50271">MTLLWANQALTSNGWAQDVAVEVDQSGKISNIKADSPELASTADHRVGVLLPAVANLHSHAFQRSMAGLTEKRGPDPRDTFWTWRQLMFRFLDQLTPDHVEAIAAFVQMEMLEAGYANNTEFHYLHHRPGGYLYDNIGEMAERVAAAANITGIGLTLLPVHYQFGGCDKRPLGPGQIRFGNDPEQFAKLYEESVRAVKGLPADTRIGVAPHSLRAVGREDLIATTKLSKDGPIHMHLAEQVAEVEEVEASWGKRPVEWLLENADVNENWCLIHCTQMQEHETLDLAKTGAVVGLCPITESSLGDGIFDGVRYLGAGGVIGVGSDSNIRISLSEELRTLDYSQRLRDKSRAALATPEKSTGRRLYDAVAQGGARAAGRDCGRIEIGALADLMALDGSAVDLIGRKGDTILDTYIFAGDDRMVRDVWSAGRHVVTEGRHIAHDTITNRYRKVMEQLKEVV</sequence>
<gene>
    <name evidence="7" type="ORF">JF547_17775</name>
</gene>
<organism evidence="7 8">
    <name type="scientific">Thalassospira povalilytica</name>
    <dbReference type="NCBI Taxonomy" id="732237"/>
    <lineage>
        <taxon>Bacteria</taxon>
        <taxon>Pseudomonadati</taxon>
        <taxon>Pseudomonadota</taxon>
        <taxon>Alphaproteobacteria</taxon>
        <taxon>Rhodospirillales</taxon>
        <taxon>Thalassospiraceae</taxon>
        <taxon>Thalassospira</taxon>
    </lineage>
</organism>
<dbReference type="GO" id="GO:0019239">
    <property type="term" value="F:deaminase activity"/>
    <property type="evidence" value="ECO:0007669"/>
    <property type="project" value="TreeGrafter"/>
</dbReference>
<dbReference type="SUPFAM" id="SSF51338">
    <property type="entry name" value="Composite domain of metallo-dependent hydrolases"/>
    <property type="match status" value="1"/>
</dbReference>
<dbReference type="PANTHER" id="PTHR11271">
    <property type="entry name" value="GUANINE DEAMINASE"/>
    <property type="match status" value="1"/>
</dbReference>
<dbReference type="NCBIfam" id="NF006684">
    <property type="entry name" value="PRK09229.1-5"/>
    <property type="match status" value="1"/>
</dbReference>
<evidence type="ECO:0000313" key="8">
    <source>
        <dbReference type="Proteomes" id="UP000664405"/>
    </source>
</evidence>
<dbReference type="Gene3D" id="2.30.40.10">
    <property type="entry name" value="Urease, subunit C, domain 1"/>
    <property type="match status" value="1"/>
</dbReference>
<dbReference type="Gene3D" id="3.20.20.140">
    <property type="entry name" value="Metal-dependent hydrolases"/>
    <property type="match status" value="1"/>
</dbReference>
<dbReference type="InterPro" id="IPR006680">
    <property type="entry name" value="Amidohydro-rel"/>
</dbReference>
<keyword evidence="3 7" id="KW-0378">Hydrolase</keyword>
<proteinExistence type="predicted"/>
<dbReference type="InterPro" id="IPR010252">
    <property type="entry name" value="HutF"/>
</dbReference>
<dbReference type="InterPro" id="IPR055156">
    <property type="entry name" value="HutF-like_N"/>
</dbReference>
<evidence type="ECO:0000259" key="6">
    <source>
        <dbReference type="Pfam" id="PF22429"/>
    </source>
</evidence>
<dbReference type="InterPro" id="IPR032466">
    <property type="entry name" value="Metal_Hydrolase"/>
</dbReference>
<dbReference type="InterPro" id="IPR011059">
    <property type="entry name" value="Metal-dep_hydrolase_composite"/>
</dbReference>
<protein>
    <submittedName>
        <fullName evidence="7">Formimidoylglutamate deiminase</fullName>
        <ecNumber evidence="7">3.5.3.13</ecNumber>
    </submittedName>
</protein>
<keyword evidence="2" id="KW-0479">Metal-binding</keyword>
<dbReference type="Proteomes" id="UP000664405">
    <property type="component" value="Unassembled WGS sequence"/>
</dbReference>
<name>A0A8I1SKV3_9PROT</name>
<dbReference type="Pfam" id="PF01979">
    <property type="entry name" value="Amidohydro_1"/>
    <property type="match status" value="1"/>
</dbReference>
<dbReference type="GO" id="GO:0046872">
    <property type="term" value="F:metal ion binding"/>
    <property type="evidence" value="ECO:0007669"/>
    <property type="project" value="UniProtKB-KW"/>
</dbReference>
<dbReference type="GO" id="GO:0005829">
    <property type="term" value="C:cytosol"/>
    <property type="evidence" value="ECO:0007669"/>
    <property type="project" value="TreeGrafter"/>
</dbReference>
<evidence type="ECO:0000256" key="1">
    <source>
        <dbReference type="ARBA" id="ARBA00001947"/>
    </source>
</evidence>
<dbReference type="Pfam" id="PF22429">
    <property type="entry name" value="HutF_N"/>
    <property type="match status" value="1"/>
</dbReference>
<reference evidence="7" key="1">
    <citation type="submission" date="2020-12" db="EMBL/GenBank/DDBJ databases">
        <title>Oil enriched cultivation method for isolating marine PHA-producing bacteria.</title>
        <authorList>
            <person name="Zheng W."/>
            <person name="Yu S."/>
            <person name="Huang Y."/>
        </authorList>
    </citation>
    <scope>NUCLEOTIDE SEQUENCE</scope>
    <source>
        <strain evidence="7">SY-2-3</strain>
    </source>
</reference>
<dbReference type="InterPro" id="IPR051607">
    <property type="entry name" value="Metallo-dep_hydrolases"/>
</dbReference>